<evidence type="ECO:0000259" key="9">
    <source>
        <dbReference type="PROSITE" id="PS51918"/>
    </source>
</evidence>
<dbReference type="EMBL" id="DVHM01000034">
    <property type="protein sequence ID" value="HIR70038.1"/>
    <property type="molecule type" value="Genomic_DNA"/>
</dbReference>
<dbReference type="InterPro" id="IPR013785">
    <property type="entry name" value="Aldolase_TIM"/>
</dbReference>
<dbReference type="InterPro" id="IPR034422">
    <property type="entry name" value="HydE/PylB-like"/>
</dbReference>
<evidence type="ECO:0000256" key="3">
    <source>
        <dbReference type="ARBA" id="ARBA00022723"/>
    </source>
</evidence>
<dbReference type="InterPro" id="IPR058240">
    <property type="entry name" value="rSAM_sf"/>
</dbReference>
<evidence type="ECO:0000313" key="10">
    <source>
        <dbReference type="EMBL" id="HIR70038.1"/>
    </source>
</evidence>
<dbReference type="GO" id="GO:0044272">
    <property type="term" value="P:sulfur compound biosynthetic process"/>
    <property type="evidence" value="ECO:0007669"/>
    <property type="project" value="UniProtKB-ARBA"/>
</dbReference>
<accession>A0A9D1JA79</accession>
<dbReference type="InterPro" id="IPR010722">
    <property type="entry name" value="BATS_dom"/>
</dbReference>
<evidence type="ECO:0000256" key="8">
    <source>
        <dbReference type="PIRSR" id="PIRSR004762-2"/>
    </source>
</evidence>
<keyword evidence="5 7" id="KW-0411">Iron-sulfur</keyword>
<evidence type="ECO:0000313" key="11">
    <source>
        <dbReference type="Proteomes" id="UP000823912"/>
    </source>
</evidence>
<dbReference type="Gene3D" id="3.20.20.70">
    <property type="entry name" value="Aldolase class I"/>
    <property type="match status" value="1"/>
</dbReference>
<evidence type="ECO:0000256" key="2">
    <source>
        <dbReference type="ARBA" id="ARBA00022691"/>
    </source>
</evidence>
<keyword evidence="3" id="KW-0479">Metal-binding</keyword>
<dbReference type="SFLD" id="SFLDG01280">
    <property type="entry name" value="HydE/PylB-like"/>
    <property type="match status" value="1"/>
</dbReference>
<gene>
    <name evidence="10" type="primary">hydE</name>
    <name evidence="10" type="ORF">IAA55_02015</name>
</gene>
<keyword evidence="2 7" id="KW-0949">S-adenosyl-L-methionine</keyword>
<dbReference type="SFLD" id="SFLDS00029">
    <property type="entry name" value="Radical_SAM"/>
    <property type="match status" value="1"/>
</dbReference>
<dbReference type="GO" id="GO:0046872">
    <property type="term" value="F:metal ion binding"/>
    <property type="evidence" value="ECO:0007669"/>
    <property type="project" value="UniProtKB-KW"/>
</dbReference>
<dbReference type="SFLD" id="SFLDF00348">
    <property type="entry name" value="FeFe_hydrogenase_maturase_(Hyd"/>
    <property type="match status" value="1"/>
</dbReference>
<keyword evidence="1 7" id="KW-0004">4Fe-4S</keyword>
<dbReference type="PANTHER" id="PTHR43726">
    <property type="entry name" value="3-METHYLORNITHINE SYNTHASE"/>
    <property type="match status" value="1"/>
</dbReference>
<evidence type="ECO:0000256" key="5">
    <source>
        <dbReference type="ARBA" id="ARBA00023014"/>
    </source>
</evidence>
<feature type="binding site" evidence="8">
    <location>
        <position position="145"/>
    </location>
    <ligand>
        <name>(3R)-3-methyl-D-ornithine</name>
        <dbReference type="ChEBI" id="CHEBI:64642"/>
    </ligand>
</feature>
<feature type="binding site" evidence="7">
    <location>
        <position position="70"/>
    </location>
    <ligand>
        <name>[4Fe-4S] cluster</name>
        <dbReference type="ChEBI" id="CHEBI:49883"/>
        <note>4Fe-4S-S-AdoMet</note>
    </ligand>
</feature>
<dbReference type="SUPFAM" id="SSF102114">
    <property type="entry name" value="Radical SAM enzymes"/>
    <property type="match status" value="1"/>
</dbReference>
<dbReference type="CDD" id="cd01335">
    <property type="entry name" value="Radical_SAM"/>
    <property type="match status" value="1"/>
</dbReference>
<dbReference type="Proteomes" id="UP000823912">
    <property type="component" value="Unassembled WGS sequence"/>
</dbReference>
<evidence type="ECO:0000256" key="1">
    <source>
        <dbReference type="ARBA" id="ARBA00022485"/>
    </source>
</evidence>
<reference evidence="10" key="2">
    <citation type="journal article" date="2021" name="PeerJ">
        <title>Extensive microbial diversity within the chicken gut microbiome revealed by metagenomics and culture.</title>
        <authorList>
            <person name="Gilroy R."/>
            <person name="Ravi A."/>
            <person name="Getino M."/>
            <person name="Pursley I."/>
            <person name="Horton D.L."/>
            <person name="Alikhan N.F."/>
            <person name="Baker D."/>
            <person name="Gharbi K."/>
            <person name="Hall N."/>
            <person name="Watson M."/>
            <person name="Adriaenssens E.M."/>
            <person name="Foster-Nyarko E."/>
            <person name="Jarju S."/>
            <person name="Secka A."/>
            <person name="Antonio M."/>
            <person name="Oren A."/>
            <person name="Chaudhuri R.R."/>
            <person name="La Ragione R."/>
            <person name="Hildebrand F."/>
            <person name="Pallen M.J."/>
        </authorList>
    </citation>
    <scope>NUCLEOTIDE SEQUENCE</scope>
    <source>
        <strain evidence="10">ChiSjej5B23-6657</strain>
    </source>
</reference>
<dbReference type="InterPro" id="IPR006638">
    <property type="entry name" value="Elp3/MiaA/NifB-like_rSAM"/>
</dbReference>
<keyword evidence="4 7" id="KW-0408">Iron</keyword>
<dbReference type="PIRSF" id="PIRSF004762">
    <property type="entry name" value="CHP00423"/>
    <property type="match status" value="1"/>
</dbReference>
<dbReference type="PROSITE" id="PS51918">
    <property type="entry name" value="RADICAL_SAM"/>
    <property type="match status" value="1"/>
</dbReference>
<dbReference type="InterPro" id="IPR007197">
    <property type="entry name" value="rSAM"/>
</dbReference>
<dbReference type="Pfam" id="PF04055">
    <property type="entry name" value="Radical_SAM"/>
    <property type="match status" value="1"/>
</dbReference>
<dbReference type="SMART" id="SM00876">
    <property type="entry name" value="BATS"/>
    <property type="match status" value="1"/>
</dbReference>
<dbReference type="GO" id="GO:0016740">
    <property type="term" value="F:transferase activity"/>
    <property type="evidence" value="ECO:0007669"/>
    <property type="project" value="TreeGrafter"/>
</dbReference>
<dbReference type="GO" id="GO:0042364">
    <property type="term" value="P:water-soluble vitamin biosynthetic process"/>
    <property type="evidence" value="ECO:0007669"/>
    <property type="project" value="UniProtKB-ARBA"/>
</dbReference>
<dbReference type="GO" id="GO:0051539">
    <property type="term" value="F:4 iron, 4 sulfur cluster binding"/>
    <property type="evidence" value="ECO:0007669"/>
    <property type="project" value="UniProtKB-KW"/>
</dbReference>
<protein>
    <submittedName>
        <fullName evidence="10">[FeFe] hydrogenase H-cluster radical SAM maturase HydE</fullName>
    </submittedName>
</protein>
<dbReference type="NCBIfam" id="TIGR03956">
    <property type="entry name" value="rSAM_HydE"/>
    <property type="match status" value="1"/>
</dbReference>
<sequence length="363" mass="41378">MRKVQDRKWEQLLWKLDREHRLSAGEWKDLLEAESREAGNLAADLAKRRAVEQFGKKIYIRGLVEISSYCKNNCLYCGIRCGNSRASRYRLTGEEILSCAGEGYRLGFRTFVLQGGEDGYYTDERLCGILEELKRRFSDCAVTLSLGERTRESYERLFAAGADRYLLRHETADRDHYSRLHPPEMSWDNRMRCLRDLKEIGYQVGCGFMVGSPGQTTECLVKDMMFLQEFHPHMVGIGPFVPHHDTPFAKEPGGTVKQTLYLLSLIRILLPRVLLPATTALGTIDPKGRERGILAGANVLMPNLSPPGVRKKYELYDNKLCTGDEAAESLRILRERICQIGYDLTVDRGDSPMTGGQKREYPR</sequence>
<evidence type="ECO:0000256" key="4">
    <source>
        <dbReference type="ARBA" id="ARBA00023004"/>
    </source>
</evidence>
<dbReference type="SMART" id="SM00729">
    <property type="entry name" value="Elp3"/>
    <property type="match status" value="1"/>
</dbReference>
<dbReference type="AlphaFoldDB" id="A0A9D1JA79"/>
<feature type="binding site" evidence="8">
    <location>
        <position position="170"/>
    </location>
    <ligand>
        <name>S-adenosyl-L-methionine</name>
        <dbReference type="ChEBI" id="CHEBI:59789"/>
    </ligand>
</feature>
<feature type="binding site" evidence="7">
    <location>
        <position position="74"/>
    </location>
    <ligand>
        <name>[4Fe-4S] cluster</name>
        <dbReference type="ChEBI" id="CHEBI:49883"/>
        <note>4Fe-4S-S-AdoMet</note>
    </ligand>
</feature>
<comment type="cofactor">
    <cofactor evidence="6">
        <name>[2Fe-2S] cluster</name>
        <dbReference type="ChEBI" id="CHEBI:190135"/>
    </cofactor>
</comment>
<dbReference type="PANTHER" id="PTHR43726:SF1">
    <property type="entry name" value="BIOTIN SYNTHASE"/>
    <property type="match status" value="1"/>
</dbReference>
<feature type="binding site" evidence="7">
    <location>
        <position position="77"/>
    </location>
    <ligand>
        <name>[4Fe-4S] cluster</name>
        <dbReference type="ChEBI" id="CHEBI:49883"/>
        <note>4Fe-4S-S-AdoMet</note>
    </ligand>
</feature>
<comment type="cofactor">
    <cofactor evidence="7">
        <name>[4Fe-4S] cluster</name>
        <dbReference type="ChEBI" id="CHEBI:49883"/>
    </cofactor>
    <text evidence="7">Binds 1 [4Fe-4S] cluster. The cluster is coordinated with 3 cysteines and an exchangeable S-adenosyl-L-methionine.</text>
</comment>
<feature type="domain" description="Radical SAM core" evidence="9">
    <location>
        <begin position="56"/>
        <end position="278"/>
    </location>
</feature>
<comment type="caution">
    <text evidence="10">The sequence shown here is derived from an EMBL/GenBank/DDBJ whole genome shotgun (WGS) entry which is preliminary data.</text>
</comment>
<proteinExistence type="predicted"/>
<name>A0A9D1JA79_9FIRM</name>
<dbReference type="InterPro" id="IPR024021">
    <property type="entry name" value="FeFe-hyd_HydE_rSAM"/>
</dbReference>
<organism evidence="10 11">
    <name type="scientific">Candidatus Pullilachnospira gallistercoris</name>
    <dbReference type="NCBI Taxonomy" id="2840911"/>
    <lineage>
        <taxon>Bacteria</taxon>
        <taxon>Bacillati</taxon>
        <taxon>Bacillota</taxon>
        <taxon>Clostridia</taxon>
        <taxon>Lachnospirales</taxon>
        <taxon>Lachnospiraceae</taxon>
        <taxon>Lachnospiraceae incertae sedis</taxon>
        <taxon>Candidatus Pullilachnospira</taxon>
    </lineage>
</organism>
<feature type="binding site" evidence="8">
    <location>
        <position position="190"/>
    </location>
    <ligand>
        <name>S-adenosyl-L-methionine</name>
        <dbReference type="ChEBI" id="CHEBI:59789"/>
    </ligand>
</feature>
<dbReference type="SFLD" id="SFLDG01060">
    <property type="entry name" value="BATS_domain_containing"/>
    <property type="match status" value="1"/>
</dbReference>
<evidence type="ECO:0000256" key="7">
    <source>
        <dbReference type="PIRSR" id="PIRSR004762-1"/>
    </source>
</evidence>
<evidence type="ECO:0000256" key="6">
    <source>
        <dbReference type="ARBA" id="ARBA00034078"/>
    </source>
</evidence>
<reference evidence="10" key="1">
    <citation type="submission" date="2020-10" db="EMBL/GenBank/DDBJ databases">
        <authorList>
            <person name="Gilroy R."/>
        </authorList>
    </citation>
    <scope>NUCLEOTIDE SEQUENCE</scope>
    <source>
        <strain evidence="10">ChiSjej5B23-6657</strain>
    </source>
</reference>